<dbReference type="InterPro" id="IPR016181">
    <property type="entry name" value="Acyl_CoA_acyltransferase"/>
</dbReference>
<organism evidence="2 3">
    <name type="scientific">Paeniglutamicibacter terrestris</name>
    <dbReference type="NCBI Taxonomy" id="2723403"/>
    <lineage>
        <taxon>Bacteria</taxon>
        <taxon>Bacillati</taxon>
        <taxon>Actinomycetota</taxon>
        <taxon>Actinomycetes</taxon>
        <taxon>Micrococcales</taxon>
        <taxon>Micrococcaceae</taxon>
        <taxon>Paeniglutamicibacter</taxon>
    </lineage>
</organism>
<evidence type="ECO:0000259" key="1">
    <source>
        <dbReference type="PROSITE" id="PS51186"/>
    </source>
</evidence>
<dbReference type="Pfam" id="PF13302">
    <property type="entry name" value="Acetyltransf_3"/>
    <property type="match status" value="1"/>
</dbReference>
<name>A0ABX1G1L6_9MICC</name>
<protein>
    <submittedName>
        <fullName evidence="2">GNAT family N-acetyltransferase</fullName>
    </submittedName>
</protein>
<dbReference type="Proteomes" id="UP000746595">
    <property type="component" value="Unassembled WGS sequence"/>
</dbReference>
<dbReference type="SUPFAM" id="SSF55729">
    <property type="entry name" value="Acyl-CoA N-acyltransferases (Nat)"/>
    <property type="match status" value="1"/>
</dbReference>
<accession>A0ABX1G1L6</accession>
<keyword evidence="3" id="KW-1185">Reference proteome</keyword>
<evidence type="ECO:0000313" key="2">
    <source>
        <dbReference type="EMBL" id="NKG19352.1"/>
    </source>
</evidence>
<dbReference type="PANTHER" id="PTHR43792">
    <property type="entry name" value="GNAT FAMILY, PUTATIVE (AFU_ORTHOLOGUE AFUA_3G00765)-RELATED-RELATED"/>
    <property type="match status" value="1"/>
</dbReference>
<gene>
    <name evidence="2" type="ORF">HED64_01360</name>
</gene>
<sequence>MEIITERLRLREFTISDVGSVHEFASDPRVCAFVEWGPNTLADSTAFISDCLAEQLVHPRTTWTLAITQDAQVIGSIALMCGASNLLEHASDAEIGFVLRAESWVLGYVTEAATALAAAAGEKLGITRLLATCRPDNIGSVRVLEKLGLLRIGYLRGHKLIDGVARDSVVFARSLASVNPAALSIREA</sequence>
<dbReference type="EMBL" id="JAAWVT010000001">
    <property type="protein sequence ID" value="NKG19352.1"/>
    <property type="molecule type" value="Genomic_DNA"/>
</dbReference>
<reference evidence="2 3" key="1">
    <citation type="submission" date="2020-04" db="EMBL/GenBank/DDBJ databases">
        <title>Paeniglutamicibacter sp. ANT13_2, a novel actinomycete isolated from sediment in Antarctica.</title>
        <authorList>
            <person name="Sakdapetsiri C."/>
            <person name="Pinyakong O."/>
        </authorList>
    </citation>
    <scope>NUCLEOTIDE SEQUENCE [LARGE SCALE GENOMIC DNA]</scope>
    <source>
        <strain evidence="2 3">ANT13_2</strain>
    </source>
</reference>
<feature type="domain" description="N-acetyltransferase" evidence="1">
    <location>
        <begin position="8"/>
        <end position="176"/>
    </location>
</feature>
<dbReference type="InterPro" id="IPR051531">
    <property type="entry name" value="N-acetyltransferase"/>
</dbReference>
<comment type="caution">
    <text evidence="2">The sequence shown here is derived from an EMBL/GenBank/DDBJ whole genome shotgun (WGS) entry which is preliminary data.</text>
</comment>
<dbReference type="PROSITE" id="PS51186">
    <property type="entry name" value="GNAT"/>
    <property type="match status" value="1"/>
</dbReference>
<proteinExistence type="predicted"/>
<dbReference type="Gene3D" id="3.40.630.30">
    <property type="match status" value="1"/>
</dbReference>
<dbReference type="RefSeq" id="WP_168150331.1">
    <property type="nucleotide sequence ID" value="NZ_JAAWVT010000001.1"/>
</dbReference>
<dbReference type="InterPro" id="IPR000182">
    <property type="entry name" value="GNAT_dom"/>
</dbReference>
<evidence type="ECO:0000313" key="3">
    <source>
        <dbReference type="Proteomes" id="UP000746595"/>
    </source>
</evidence>